<sequence length="109" mass="11853">MQEGETAGLKSAIPCEVSLRVTLVINSGAYTAAQLVLGSPGFSCVDMYNLGLSFIEIPPFPFNKGTCIGLEISKAELDWADHLFLLAPSMAYRSWEWFSMGNPGSEETE</sequence>
<evidence type="ECO:0000313" key="2">
    <source>
        <dbReference type="Proteomes" id="UP000309997"/>
    </source>
</evidence>
<proteinExistence type="predicted"/>
<keyword evidence="2" id="KW-1185">Reference proteome</keyword>
<dbReference type="EMBL" id="RCHU02000010">
    <property type="protein sequence ID" value="KAL3577787.1"/>
    <property type="molecule type" value="Genomic_DNA"/>
</dbReference>
<gene>
    <name evidence="1" type="ORF">D5086_019291</name>
</gene>
<dbReference type="Proteomes" id="UP000309997">
    <property type="component" value="Unassembled WGS sequence"/>
</dbReference>
<accession>A0ACC4BHG2</accession>
<reference evidence="1 2" key="1">
    <citation type="journal article" date="2024" name="Plant Biotechnol. J.">
        <title>Genome and CRISPR/Cas9 system of a widespread forest tree (Populus alba) in the world.</title>
        <authorList>
            <person name="Liu Y.J."/>
            <person name="Jiang P.F."/>
            <person name="Han X.M."/>
            <person name="Li X.Y."/>
            <person name="Wang H.M."/>
            <person name="Wang Y.J."/>
            <person name="Wang X.X."/>
            <person name="Zeng Q.Y."/>
        </authorList>
    </citation>
    <scope>NUCLEOTIDE SEQUENCE [LARGE SCALE GENOMIC DNA]</scope>
    <source>
        <strain evidence="2">cv. PAL-ZL1</strain>
    </source>
</reference>
<protein>
    <submittedName>
        <fullName evidence="1">Uncharacterized protein</fullName>
    </submittedName>
</protein>
<name>A0ACC4BHG2_POPAL</name>
<comment type="caution">
    <text evidence="1">The sequence shown here is derived from an EMBL/GenBank/DDBJ whole genome shotgun (WGS) entry which is preliminary data.</text>
</comment>
<organism evidence="1 2">
    <name type="scientific">Populus alba</name>
    <name type="common">White poplar</name>
    <dbReference type="NCBI Taxonomy" id="43335"/>
    <lineage>
        <taxon>Eukaryota</taxon>
        <taxon>Viridiplantae</taxon>
        <taxon>Streptophyta</taxon>
        <taxon>Embryophyta</taxon>
        <taxon>Tracheophyta</taxon>
        <taxon>Spermatophyta</taxon>
        <taxon>Magnoliopsida</taxon>
        <taxon>eudicotyledons</taxon>
        <taxon>Gunneridae</taxon>
        <taxon>Pentapetalae</taxon>
        <taxon>rosids</taxon>
        <taxon>fabids</taxon>
        <taxon>Malpighiales</taxon>
        <taxon>Salicaceae</taxon>
        <taxon>Saliceae</taxon>
        <taxon>Populus</taxon>
    </lineage>
</organism>
<evidence type="ECO:0000313" key="1">
    <source>
        <dbReference type="EMBL" id="KAL3577787.1"/>
    </source>
</evidence>